<accession>A0A401QWB8</accession>
<name>A0A401QWB8_STRNR</name>
<dbReference type="EMBL" id="BHXC01000006">
    <property type="protein sequence ID" value="GCB89696.1"/>
    <property type="molecule type" value="Genomic_DNA"/>
</dbReference>
<sequence>MTVVPVPVPQQLVEPPVDHRTHTLLHIPAQHRPVTSWAAPMRPNHCHQRALYRRELPVST</sequence>
<dbReference type="RefSeq" id="WP_016578156.1">
    <property type="nucleotide sequence ID" value="NZ_CP104098.1"/>
</dbReference>
<comment type="caution">
    <text evidence="1">The sequence shown here is derived from an EMBL/GenBank/DDBJ whole genome shotgun (WGS) entry which is preliminary data.</text>
</comment>
<reference evidence="1 2" key="1">
    <citation type="journal article" date="2019" name="Microbiol. Resour. Announc.">
        <title>Draft Genome Sequence of the Most Traditional epsilon-Poly-l-Lysine Producer, Streptomyces albulus NBRC14147.</title>
        <authorList>
            <person name="Yamanaka K."/>
            <person name="Hamano Y."/>
        </authorList>
    </citation>
    <scope>NUCLEOTIDE SEQUENCE [LARGE SCALE GENOMIC DNA]</scope>
    <source>
        <strain evidence="1 2">NBRC 14147</strain>
    </source>
</reference>
<proteinExistence type="predicted"/>
<evidence type="ECO:0000313" key="1">
    <source>
        <dbReference type="EMBL" id="GCB89696.1"/>
    </source>
</evidence>
<protein>
    <submittedName>
        <fullName evidence="1">Uncharacterized protein</fullName>
    </submittedName>
</protein>
<dbReference type="Proteomes" id="UP000288351">
    <property type="component" value="Unassembled WGS sequence"/>
</dbReference>
<organism evidence="1 2">
    <name type="scientific">Streptomyces noursei</name>
    <name type="common">Streptomyces albulus</name>
    <dbReference type="NCBI Taxonomy" id="1971"/>
    <lineage>
        <taxon>Bacteria</taxon>
        <taxon>Bacillati</taxon>
        <taxon>Actinomycetota</taxon>
        <taxon>Actinomycetes</taxon>
        <taxon>Kitasatosporales</taxon>
        <taxon>Streptomycetaceae</taxon>
        <taxon>Streptomyces</taxon>
    </lineage>
</organism>
<evidence type="ECO:0000313" key="2">
    <source>
        <dbReference type="Proteomes" id="UP000288351"/>
    </source>
</evidence>
<gene>
    <name evidence="1" type="ORF">SALB_02384</name>
</gene>
<dbReference type="AlphaFoldDB" id="A0A401QWB8"/>